<feature type="compositionally biased region" description="Low complexity" evidence="1">
    <location>
        <begin position="459"/>
        <end position="470"/>
    </location>
</feature>
<dbReference type="Proteomes" id="UP001176517">
    <property type="component" value="Unassembled WGS sequence"/>
</dbReference>
<feature type="compositionally biased region" description="Polar residues" evidence="1">
    <location>
        <begin position="904"/>
        <end position="915"/>
    </location>
</feature>
<sequence length="1324" mass="138690">MSPSTPSSSTSAGPRLTTVPMFIRAACENCRTRKLKCSGQPTDTAMQEANLAVGGPEAMLKCARCAKENTECVFASRAPIGRPKKRKSEDGSDLPGSALASADTSIDPSSNGVAGPSSSTPQPRAPSRKRTKKDASTGAKGASAPRRRYNPLHTTRNYNPSRTELGEPYEPSEHAELVANAAAAAAAAIAMGASRVNYDDDHSHQHHHDAASSAPPPPPPTLPRFNDVSSPAAAASTLLDFRYQQQPTTSSSSQAPSAHANGRPSSSVNPTSSAVAAAAAAAAALVAADARNPETTIPTMTSSAPAPYPNTSANGSGSGPTMSQLIDAEDRQYRQNHMNGADLSLKQERDRDPLHASSSEHPQYNSSANDNSDPFYDGGSEEGSLLPGTDISLDKSQSHSARQPTGPSSSQSLNVEQDFRGRPQQGLHRIPRAPEFDPGPVPHNRNANVIYGAQRDARQQPQQQHQTTRPFSFHPHYLTPENTPSMSIQSLASAPSQPATPSESVPWWSSVDHRQTQPRQQPPYQPFVPSAILTHNMPVYNQSMSASNSYSSLPPTTPATEFSTPAEALAGVVAGGGAPAPITGSHPTFTSQSLADFLSSLDTLSLTASDGLTPAMLDSSSLSGTFGSQAPIQDFTDMPAVPNANSEVHAQSQHNVVPVQHQQVQYEHPANHRVHHRPQNLVLGSALFTDLSQKAPQAGASVSAQDGAKQSAEGGWIDATRAQNSNALQNMLQVPTLAGDGALSLPTQGILGQQGDATIHQNRQQQAGVAVTATTEELAGLSYAVPADFSWWDDFFSKGPFIPHATNATSRTNQGTQTIQSEAAKIPLTGSASALQTGSEEGDRAHREQATTTTRKSCCQPQAGTKHQAMEVESRTEPVQAAVPSCCSSKASQSKAASVSTSQESARTTPTLTNVAASSSADASSHAEVSEKSGSASAATSTGKVHCVPDPKGEGCTCLCNAEVALLSVRRVLQRTEAIPLGEVNSDSSPRIGESASNAVATTLHLTLSASQAVSAQCACSADCPTCREDNNVWGSAGKQKQRQRQLSQPETSSDGASPRIVSASLLVSTALQIYARAVKMLRETLTSAAPPQLLGSQEKAGPSAMEVGREGKAQPDAWSCAHPGHSRFPASASTQGSQSSVAKKQVAFPNIAPPDSPPISCCGASASMENPASPSPQQKQLTQDPAQQVSEVAAVGGVSSQGLDIDIKIGSTYRPLPHNARRIALFAMKLELRDLQEALRKVAVLAQADGVVVGGWPSSSGAAAAEEEGAKQSGDDKGKQRQRTASTNLALAPMLNPIDRMVITKLHVQLGELLNTVESLEQW</sequence>
<feature type="compositionally biased region" description="Polar residues" evidence="1">
    <location>
        <begin position="850"/>
        <end position="865"/>
    </location>
</feature>
<feature type="compositionally biased region" description="Polar residues" evidence="1">
    <location>
        <begin position="152"/>
        <end position="162"/>
    </location>
</feature>
<feature type="region of interest" description="Disordered" evidence="1">
    <location>
        <begin position="340"/>
        <end position="525"/>
    </location>
</feature>
<name>A0AAN6GXN0_9BASI</name>
<feature type="region of interest" description="Disordered" evidence="1">
    <location>
        <begin position="1260"/>
        <end position="1287"/>
    </location>
</feature>
<dbReference type="InterPro" id="IPR036864">
    <property type="entry name" value="Zn2-C6_fun-type_DNA-bd_sf"/>
</dbReference>
<evidence type="ECO:0000313" key="4">
    <source>
        <dbReference type="Proteomes" id="UP001176517"/>
    </source>
</evidence>
<gene>
    <name evidence="3" type="ORF">OC846_000732</name>
</gene>
<feature type="region of interest" description="Disordered" evidence="1">
    <location>
        <begin position="1150"/>
        <end position="1189"/>
    </location>
</feature>
<feature type="compositionally biased region" description="Polar residues" evidence="1">
    <location>
        <begin position="102"/>
        <end position="122"/>
    </location>
</feature>
<proteinExistence type="predicted"/>
<organism evidence="3 4">
    <name type="scientific">Tilletia horrida</name>
    <dbReference type="NCBI Taxonomy" id="155126"/>
    <lineage>
        <taxon>Eukaryota</taxon>
        <taxon>Fungi</taxon>
        <taxon>Dikarya</taxon>
        <taxon>Basidiomycota</taxon>
        <taxon>Ustilaginomycotina</taxon>
        <taxon>Exobasidiomycetes</taxon>
        <taxon>Tilletiales</taxon>
        <taxon>Tilletiaceae</taxon>
        <taxon>Tilletia</taxon>
    </lineage>
</organism>
<protein>
    <recommendedName>
        <fullName evidence="2">Zn(2)-C6 fungal-type domain-containing protein</fullName>
    </recommendedName>
</protein>
<keyword evidence="4" id="KW-1185">Reference proteome</keyword>
<comment type="caution">
    <text evidence="3">The sequence shown here is derived from an EMBL/GenBank/DDBJ whole genome shotgun (WGS) entry which is preliminary data.</text>
</comment>
<feature type="compositionally biased region" description="Polar residues" evidence="1">
    <location>
        <begin position="398"/>
        <end position="415"/>
    </location>
</feature>
<feature type="compositionally biased region" description="Polar residues" evidence="1">
    <location>
        <begin position="480"/>
        <end position="503"/>
    </location>
</feature>
<feature type="compositionally biased region" description="Polar residues" evidence="1">
    <location>
        <begin position="1045"/>
        <end position="1056"/>
    </location>
</feature>
<feature type="compositionally biased region" description="Polar residues" evidence="1">
    <location>
        <begin position="356"/>
        <end position="372"/>
    </location>
</feature>
<feature type="compositionally biased region" description="Low complexity" evidence="1">
    <location>
        <begin position="244"/>
        <end position="258"/>
    </location>
</feature>
<feature type="region of interest" description="Disordered" evidence="1">
    <location>
        <begin position="1035"/>
        <end position="1058"/>
    </location>
</feature>
<feature type="domain" description="Zn(2)-C6 fungal-type" evidence="2">
    <location>
        <begin position="26"/>
        <end position="74"/>
    </location>
</feature>
<feature type="region of interest" description="Disordered" evidence="1">
    <location>
        <begin position="81"/>
        <end position="173"/>
    </location>
</feature>
<accession>A0AAN6GXN0</accession>
<feature type="compositionally biased region" description="Basic and acidic residues" evidence="1">
    <location>
        <begin position="345"/>
        <end position="354"/>
    </location>
</feature>
<dbReference type="GO" id="GO:0008270">
    <property type="term" value="F:zinc ion binding"/>
    <property type="evidence" value="ECO:0007669"/>
    <property type="project" value="InterPro"/>
</dbReference>
<dbReference type="PROSITE" id="PS50048">
    <property type="entry name" value="ZN2_CY6_FUNGAL_2"/>
    <property type="match status" value="1"/>
</dbReference>
<feature type="compositionally biased region" description="Basic and acidic residues" evidence="1">
    <location>
        <begin position="1269"/>
        <end position="1280"/>
    </location>
</feature>
<dbReference type="EMBL" id="JAPDMZ010000008">
    <property type="protein sequence ID" value="KAK0557085.1"/>
    <property type="molecule type" value="Genomic_DNA"/>
</dbReference>
<feature type="region of interest" description="Disordered" evidence="1">
    <location>
        <begin position="198"/>
        <end position="228"/>
    </location>
</feature>
<feature type="compositionally biased region" description="Low complexity" evidence="1">
    <location>
        <begin position="916"/>
        <end position="943"/>
    </location>
</feature>
<feature type="compositionally biased region" description="Polar residues" evidence="1">
    <location>
        <begin position="830"/>
        <end position="839"/>
    </location>
</feature>
<dbReference type="SMART" id="SM00066">
    <property type="entry name" value="GAL4"/>
    <property type="match status" value="1"/>
</dbReference>
<dbReference type="GO" id="GO:0000981">
    <property type="term" value="F:DNA-binding transcription factor activity, RNA polymerase II-specific"/>
    <property type="evidence" value="ECO:0007669"/>
    <property type="project" value="InterPro"/>
</dbReference>
<dbReference type="Gene3D" id="4.10.240.10">
    <property type="entry name" value="Zn(2)-C6 fungal-type DNA-binding domain"/>
    <property type="match status" value="1"/>
</dbReference>
<feature type="region of interest" description="Disordered" evidence="1">
    <location>
        <begin position="244"/>
        <end position="271"/>
    </location>
</feature>
<feature type="region of interest" description="Disordered" evidence="1">
    <location>
        <begin position="1093"/>
        <end position="1120"/>
    </location>
</feature>
<evidence type="ECO:0000256" key="1">
    <source>
        <dbReference type="SAM" id="MobiDB-lite"/>
    </source>
</evidence>
<evidence type="ECO:0000259" key="2">
    <source>
        <dbReference type="PROSITE" id="PS50048"/>
    </source>
</evidence>
<dbReference type="SUPFAM" id="SSF57701">
    <property type="entry name" value="Zn2/Cys6 DNA-binding domain"/>
    <property type="match status" value="1"/>
</dbReference>
<feature type="region of interest" description="Disordered" evidence="1">
    <location>
        <begin position="823"/>
        <end position="877"/>
    </location>
</feature>
<feature type="region of interest" description="Disordered" evidence="1">
    <location>
        <begin position="897"/>
        <end position="944"/>
    </location>
</feature>
<reference evidence="3" key="1">
    <citation type="journal article" date="2023" name="PhytoFront">
        <title>Draft Genome Resources of Seven Strains of Tilletia horrida, Causal Agent of Kernel Smut of Rice.</title>
        <authorList>
            <person name="Khanal S."/>
            <person name="Antony Babu S."/>
            <person name="Zhou X.G."/>
        </authorList>
    </citation>
    <scope>NUCLEOTIDE SEQUENCE</scope>
    <source>
        <strain evidence="3">TX6</strain>
    </source>
</reference>
<evidence type="ECO:0000313" key="3">
    <source>
        <dbReference type="EMBL" id="KAK0557085.1"/>
    </source>
</evidence>
<dbReference type="CDD" id="cd00067">
    <property type="entry name" value="GAL4"/>
    <property type="match status" value="1"/>
</dbReference>
<dbReference type="InterPro" id="IPR001138">
    <property type="entry name" value="Zn2Cys6_DnaBD"/>
</dbReference>
<feature type="compositionally biased region" description="Polar residues" evidence="1">
    <location>
        <begin position="1168"/>
        <end position="1186"/>
    </location>
</feature>
<feature type="region of interest" description="Disordered" evidence="1">
    <location>
        <begin position="295"/>
        <end position="323"/>
    </location>
</feature>